<evidence type="ECO:0000313" key="2">
    <source>
        <dbReference type="EMBL" id="TNN41029.1"/>
    </source>
</evidence>
<dbReference type="Proteomes" id="UP000314294">
    <property type="component" value="Unassembled WGS sequence"/>
</dbReference>
<name>A0A4Z2FIN9_9TELE</name>
<accession>A0A4Z2FIN9</accession>
<protein>
    <submittedName>
        <fullName evidence="2">Uncharacterized protein</fullName>
    </submittedName>
</protein>
<sequence length="128" mass="14322">MHLECIDFTVLGGGDCNQEQQREEEESRRERGREAESGGRMGGSTTQRSLLHTSALHIQLFSSTSHLHRRLKESRDSTRYGESLLERSLRIALRSLLLSGVVAINLNQRPGGMTADRLGQTQELGHSH</sequence>
<reference evidence="2 3" key="1">
    <citation type="submission" date="2019-03" db="EMBL/GenBank/DDBJ databases">
        <title>First draft genome of Liparis tanakae, snailfish: a comprehensive survey of snailfish specific genes.</title>
        <authorList>
            <person name="Kim W."/>
            <person name="Song I."/>
            <person name="Jeong J.-H."/>
            <person name="Kim D."/>
            <person name="Kim S."/>
            <person name="Ryu S."/>
            <person name="Song J.Y."/>
            <person name="Lee S.K."/>
        </authorList>
    </citation>
    <scope>NUCLEOTIDE SEQUENCE [LARGE SCALE GENOMIC DNA]</scope>
    <source>
        <tissue evidence="2">Muscle</tissue>
    </source>
</reference>
<evidence type="ECO:0000256" key="1">
    <source>
        <dbReference type="SAM" id="MobiDB-lite"/>
    </source>
</evidence>
<feature type="region of interest" description="Disordered" evidence="1">
    <location>
        <begin position="16"/>
        <end position="49"/>
    </location>
</feature>
<dbReference type="AlphaFoldDB" id="A0A4Z2FIN9"/>
<gene>
    <name evidence="2" type="ORF">EYF80_048798</name>
</gene>
<proteinExistence type="predicted"/>
<feature type="compositionally biased region" description="Basic and acidic residues" evidence="1">
    <location>
        <begin position="25"/>
        <end position="37"/>
    </location>
</feature>
<evidence type="ECO:0000313" key="3">
    <source>
        <dbReference type="Proteomes" id="UP000314294"/>
    </source>
</evidence>
<comment type="caution">
    <text evidence="2">The sequence shown here is derived from an EMBL/GenBank/DDBJ whole genome shotgun (WGS) entry which is preliminary data.</text>
</comment>
<dbReference type="EMBL" id="SRLO01001140">
    <property type="protein sequence ID" value="TNN41029.1"/>
    <property type="molecule type" value="Genomic_DNA"/>
</dbReference>
<keyword evidence="3" id="KW-1185">Reference proteome</keyword>
<organism evidence="2 3">
    <name type="scientific">Liparis tanakae</name>
    <name type="common">Tanaka's snailfish</name>
    <dbReference type="NCBI Taxonomy" id="230148"/>
    <lineage>
        <taxon>Eukaryota</taxon>
        <taxon>Metazoa</taxon>
        <taxon>Chordata</taxon>
        <taxon>Craniata</taxon>
        <taxon>Vertebrata</taxon>
        <taxon>Euteleostomi</taxon>
        <taxon>Actinopterygii</taxon>
        <taxon>Neopterygii</taxon>
        <taxon>Teleostei</taxon>
        <taxon>Neoteleostei</taxon>
        <taxon>Acanthomorphata</taxon>
        <taxon>Eupercaria</taxon>
        <taxon>Perciformes</taxon>
        <taxon>Cottioidei</taxon>
        <taxon>Cottales</taxon>
        <taxon>Liparidae</taxon>
        <taxon>Liparis</taxon>
    </lineage>
</organism>